<feature type="compositionally biased region" description="Low complexity" evidence="8">
    <location>
        <begin position="895"/>
        <end position="910"/>
    </location>
</feature>
<feature type="region of interest" description="Disordered" evidence="8">
    <location>
        <begin position="708"/>
        <end position="919"/>
    </location>
</feature>
<accession>A0ABR4FEA6</accession>
<dbReference type="InterPro" id="IPR001138">
    <property type="entry name" value="Zn2Cys6_DnaBD"/>
</dbReference>
<keyword evidence="11" id="KW-1185">Reference proteome</keyword>
<evidence type="ECO:0000256" key="2">
    <source>
        <dbReference type="ARBA" id="ARBA00022723"/>
    </source>
</evidence>
<dbReference type="PANTHER" id="PTHR47782:SF8">
    <property type="entry name" value="ZN(II)2CYS6 TRANSCRIPTION FACTOR (EUROFUNG)"/>
    <property type="match status" value="1"/>
</dbReference>
<evidence type="ECO:0000256" key="3">
    <source>
        <dbReference type="ARBA" id="ARBA00022833"/>
    </source>
</evidence>
<evidence type="ECO:0000313" key="11">
    <source>
        <dbReference type="Proteomes" id="UP001600888"/>
    </source>
</evidence>
<dbReference type="Pfam" id="PF04082">
    <property type="entry name" value="Fungal_trans"/>
    <property type="match status" value="1"/>
</dbReference>
<evidence type="ECO:0000256" key="4">
    <source>
        <dbReference type="ARBA" id="ARBA00023015"/>
    </source>
</evidence>
<dbReference type="CDD" id="cd12148">
    <property type="entry name" value="fungal_TF_MHR"/>
    <property type="match status" value="1"/>
</dbReference>
<evidence type="ECO:0000256" key="5">
    <source>
        <dbReference type="ARBA" id="ARBA00023125"/>
    </source>
</evidence>
<name>A0ABR4FEA6_9PEZI</name>
<feature type="compositionally biased region" description="Low complexity" evidence="8">
    <location>
        <begin position="845"/>
        <end position="865"/>
    </location>
</feature>
<dbReference type="EMBL" id="JBAWTH010000002">
    <property type="protein sequence ID" value="KAL2293023.1"/>
    <property type="molecule type" value="Genomic_DNA"/>
</dbReference>
<feature type="region of interest" description="Disordered" evidence="8">
    <location>
        <begin position="1"/>
        <end position="57"/>
    </location>
</feature>
<feature type="compositionally biased region" description="Polar residues" evidence="8">
    <location>
        <begin position="763"/>
        <end position="788"/>
    </location>
</feature>
<evidence type="ECO:0000259" key="9">
    <source>
        <dbReference type="PROSITE" id="PS50048"/>
    </source>
</evidence>
<dbReference type="Gene3D" id="4.10.240.10">
    <property type="entry name" value="Zn(2)-C6 fungal-type DNA-binding domain"/>
    <property type="match status" value="1"/>
</dbReference>
<reference evidence="10 11" key="1">
    <citation type="submission" date="2024-03" db="EMBL/GenBank/DDBJ databases">
        <title>A high-quality draft genome sequence of Diaporthe vaccinii, a causative agent of upright dieback and viscid rot disease in cranberry plants.</title>
        <authorList>
            <person name="Sarrasin M."/>
            <person name="Lang B.F."/>
            <person name="Burger G."/>
        </authorList>
    </citation>
    <scope>NUCLEOTIDE SEQUENCE [LARGE SCALE GENOMIC DNA]</scope>
    <source>
        <strain evidence="10 11">IS7</strain>
    </source>
</reference>
<dbReference type="Proteomes" id="UP001600888">
    <property type="component" value="Unassembled WGS sequence"/>
</dbReference>
<keyword evidence="5" id="KW-0238">DNA-binding</keyword>
<feature type="domain" description="Zn(2)-C6 fungal-type" evidence="9">
    <location>
        <begin position="66"/>
        <end position="96"/>
    </location>
</feature>
<keyword evidence="6" id="KW-0804">Transcription</keyword>
<dbReference type="PROSITE" id="PS50048">
    <property type="entry name" value="ZN2_CY6_FUNGAL_2"/>
    <property type="match status" value="1"/>
</dbReference>
<evidence type="ECO:0000313" key="10">
    <source>
        <dbReference type="EMBL" id="KAL2293023.1"/>
    </source>
</evidence>
<dbReference type="SMART" id="SM00066">
    <property type="entry name" value="GAL4"/>
    <property type="match status" value="1"/>
</dbReference>
<keyword evidence="3" id="KW-0862">Zinc</keyword>
<dbReference type="CDD" id="cd00067">
    <property type="entry name" value="GAL4"/>
    <property type="match status" value="1"/>
</dbReference>
<comment type="caution">
    <text evidence="10">The sequence shown here is derived from an EMBL/GenBank/DDBJ whole genome shotgun (WGS) entry which is preliminary data.</text>
</comment>
<gene>
    <name evidence="10" type="ORF">FJTKL_08038</name>
</gene>
<dbReference type="PROSITE" id="PS00463">
    <property type="entry name" value="ZN2_CY6_FUNGAL_1"/>
    <property type="match status" value="1"/>
</dbReference>
<comment type="subcellular location">
    <subcellularLocation>
        <location evidence="1">Nucleus</location>
    </subcellularLocation>
</comment>
<keyword evidence="2" id="KW-0479">Metal-binding</keyword>
<dbReference type="InterPro" id="IPR007219">
    <property type="entry name" value="XnlR_reg_dom"/>
</dbReference>
<evidence type="ECO:0000256" key="7">
    <source>
        <dbReference type="ARBA" id="ARBA00023242"/>
    </source>
</evidence>
<sequence>MDAADVFRQGLGSVIPRPPQYFYNPPGPPRTSQPPQSAPSLRRPPTQQRDDESDVNSHRIAHTLTACCRCRQRKTRCDPTLPRCLPCERSGSVCEYFDTTRNKKINRNYVVHLQQKVRQLEAELSQYTDDDNDHPESAEDIVRPGGLVKLSESDETPRYLGPSSGIAMTRLLMDQAKRYTDSQRISELFPDVRARRMDRLDRMQSIVHMGASVSGPSGMAARKKNFPMVSEIPAQTLPARQVADKLVEVFNSRAQYFTPTLHEKQFETDLQDVYNGNTDPYKNFVVRMVLAISLQKLDIQYAGLADSYYVAAMAYFEDVIRPKDLKTLQCLVLIGTYSLLTPTRTVVYHIIGLATKICQQLGLADEKTISAGYSMGLIDPLQMDLRRRMSWIVTGNELGLAHSMGRPNGFAKGDDFMDVQFFETVDDENITLDGILPGPPSEKKLVAIHFCKMRVRQAEIRRWLYEKKRSEPKDAESPLFIEMERKIKDWIDTAPKEPVWCKPWFTGRYHTMVISLHRPSPQIPRPSSRSAAICYDSAVYIINLSNQQVKKSAVDITWVFVLTLNMSLNVLLWAISYREVREVHSKDDVEDIVNVALDVIDQCSERWPGTKNASQLYSVFGRACLQSYDTNDDPSDSSITSAYTSPLLVDNDSPATSENSVPTTVSNGSAYAQNQQRPVFTQPVFGYTVESAEDMNVFNFDSNPFRQPTFRSNSIFKNPSSEPTESRRPSFGHFPPDFKQPSPGEPPHVGDPLNPSGAAHPPAQSSPVGVTQNQLPTPPESMNTGPNTFSPPPTSYSDATGSPTPKMTYSSPMPVGANQQQSVPPAHIKYEPGPDDMGFDPPSTPNAQPTPQQTPQQPTHRTPTFTVPPLPLHVINGQRQNQQHQHQQHQHQQHPQHQQQQQQQRPLPQQATLGDWFSPPPPFISPYAFNGMNSPHGVWNDSAASNAAFSGIMGGGSYESTSPTSVPGGFGGGGGGGGHGMPQGFGFAAQRHGSLSADQQMELMNILETDGVGEINNFLGMDLSGLGGAPGPDGNIRWN</sequence>
<feature type="compositionally biased region" description="Polar residues" evidence="8">
    <location>
        <begin position="708"/>
        <end position="718"/>
    </location>
</feature>
<organism evidence="10 11">
    <name type="scientific">Diaporthe vaccinii</name>
    <dbReference type="NCBI Taxonomy" id="105482"/>
    <lineage>
        <taxon>Eukaryota</taxon>
        <taxon>Fungi</taxon>
        <taxon>Dikarya</taxon>
        <taxon>Ascomycota</taxon>
        <taxon>Pezizomycotina</taxon>
        <taxon>Sordariomycetes</taxon>
        <taxon>Sordariomycetidae</taxon>
        <taxon>Diaporthales</taxon>
        <taxon>Diaporthaceae</taxon>
        <taxon>Diaporthe</taxon>
        <taxon>Diaporthe eres species complex</taxon>
    </lineage>
</organism>
<dbReference type="Pfam" id="PF00172">
    <property type="entry name" value="Zn_clus"/>
    <property type="match status" value="1"/>
</dbReference>
<evidence type="ECO:0000256" key="6">
    <source>
        <dbReference type="ARBA" id="ARBA00023163"/>
    </source>
</evidence>
<evidence type="ECO:0000256" key="1">
    <source>
        <dbReference type="ARBA" id="ARBA00004123"/>
    </source>
</evidence>
<evidence type="ECO:0000256" key="8">
    <source>
        <dbReference type="SAM" id="MobiDB-lite"/>
    </source>
</evidence>
<feature type="compositionally biased region" description="Polar residues" evidence="8">
    <location>
        <begin position="795"/>
        <end position="823"/>
    </location>
</feature>
<dbReference type="PANTHER" id="PTHR47782">
    <property type="entry name" value="ZN(II)2CYS6 TRANSCRIPTION FACTOR (EUROFUNG)-RELATED"/>
    <property type="match status" value="1"/>
</dbReference>
<dbReference type="SUPFAM" id="SSF57701">
    <property type="entry name" value="Zn2/Cys6 DNA-binding domain"/>
    <property type="match status" value="1"/>
</dbReference>
<feature type="compositionally biased region" description="Polar residues" evidence="8">
    <location>
        <begin position="653"/>
        <end position="674"/>
    </location>
</feature>
<dbReference type="CDD" id="cd14723">
    <property type="entry name" value="ZIP_Ppr1"/>
    <property type="match status" value="1"/>
</dbReference>
<keyword evidence="7" id="KW-0539">Nucleus</keyword>
<feature type="region of interest" description="Disordered" evidence="8">
    <location>
        <begin position="630"/>
        <end position="674"/>
    </location>
</feature>
<dbReference type="InterPro" id="IPR052202">
    <property type="entry name" value="Yeast_MetPath_Reg"/>
</dbReference>
<protein>
    <recommendedName>
        <fullName evidence="9">Zn(2)-C6 fungal-type domain-containing protein</fullName>
    </recommendedName>
</protein>
<proteinExistence type="predicted"/>
<dbReference type="InterPro" id="IPR036864">
    <property type="entry name" value="Zn2-C6_fun-type_DNA-bd_sf"/>
</dbReference>
<keyword evidence="4" id="KW-0805">Transcription regulation</keyword>